<dbReference type="InterPro" id="IPR036259">
    <property type="entry name" value="MFS_trans_sf"/>
</dbReference>
<accession>A0ABM8T7P6</accession>
<feature type="transmembrane region" description="Helical" evidence="6">
    <location>
        <begin position="346"/>
        <end position="367"/>
    </location>
</feature>
<keyword evidence="3 6" id="KW-0812">Transmembrane</keyword>
<dbReference type="PROSITE" id="PS50850">
    <property type="entry name" value="MFS"/>
    <property type="match status" value="1"/>
</dbReference>
<proteinExistence type="predicted"/>
<dbReference type="CDD" id="cd17319">
    <property type="entry name" value="MFS_ExuT_GudP_like"/>
    <property type="match status" value="1"/>
</dbReference>
<protein>
    <submittedName>
        <fullName evidence="8">Tartrate transporter</fullName>
    </submittedName>
</protein>
<feature type="transmembrane region" description="Helical" evidence="6">
    <location>
        <begin position="29"/>
        <end position="52"/>
    </location>
</feature>
<evidence type="ECO:0000259" key="7">
    <source>
        <dbReference type="PROSITE" id="PS50850"/>
    </source>
</evidence>
<dbReference type="SUPFAM" id="SSF103473">
    <property type="entry name" value="MFS general substrate transporter"/>
    <property type="match status" value="1"/>
</dbReference>
<reference evidence="8 9" key="1">
    <citation type="submission" date="2021-02" db="EMBL/GenBank/DDBJ databases">
        <authorList>
            <person name="Vanwijnsberghe S."/>
        </authorList>
    </citation>
    <scope>NUCLEOTIDE SEQUENCE [LARGE SCALE GENOMIC DNA]</scope>
    <source>
        <strain evidence="8 9">R-69658</strain>
    </source>
</reference>
<evidence type="ECO:0000256" key="6">
    <source>
        <dbReference type="SAM" id="Phobius"/>
    </source>
</evidence>
<dbReference type="InterPro" id="IPR011701">
    <property type="entry name" value="MFS"/>
</dbReference>
<evidence type="ECO:0000256" key="5">
    <source>
        <dbReference type="ARBA" id="ARBA00023136"/>
    </source>
</evidence>
<organism evidence="8 9">
    <name type="scientific">Paraburkholderia aspalathi</name>
    <dbReference type="NCBI Taxonomy" id="1324617"/>
    <lineage>
        <taxon>Bacteria</taxon>
        <taxon>Pseudomonadati</taxon>
        <taxon>Pseudomonadota</taxon>
        <taxon>Betaproteobacteria</taxon>
        <taxon>Burkholderiales</taxon>
        <taxon>Burkholderiaceae</taxon>
        <taxon>Paraburkholderia</taxon>
    </lineage>
</organism>
<feature type="transmembrane region" description="Helical" evidence="6">
    <location>
        <begin position="64"/>
        <end position="83"/>
    </location>
</feature>
<feature type="transmembrane region" description="Helical" evidence="6">
    <location>
        <begin position="322"/>
        <end position="340"/>
    </location>
</feature>
<comment type="subcellular location">
    <subcellularLocation>
        <location evidence="1">Membrane</location>
        <topology evidence="1">Multi-pass membrane protein</topology>
    </subcellularLocation>
</comment>
<feature type="transmembrane region" description="Helical" evidence="6">
    <location>
        <begin position="379"/>
        <end position="403"/>
    </location>
</feature>
<keyword evidence="2" id="KW-0813">Transport</keyword>
<dbReference type="RefSeq" id="WP_200622678.1">
    <property type="nucleotide sequence ID" value="NZ_CAJNAU010000176.1"/>
</dbReference>
<dbReference type="PANTHER" id="PTHR43791:SF36">
    <property type="entry name" value="TRANSPORTER, PUTATIVE (AFU_ORTHOLOGUE AFUA_6G08340)-RELATED"/>
    <property type="match status" value="1"/>
</dbReference>
<dbReference type="Gene3D" id="1.20.1250.20">
    <property type="entry name" value="MFS general substrate transporter like domains"/>
    <property type="match status" value="2"/>
</dbReference>
<feature type="transmembrane region" description="Helical" evidence="6">
    <location>
        <begin position="289"/>
        <end position="310"/>
    </location>
</feature>
<dbReference type="EMBL" id="CAJNAU010000176">
    <property type="protein sequence ID" value="CAE6862985.1"/>
    <property type="molecule type" value="Genomic_DNA"/>
</dbReference>
<name>A0ABM8T7P6_9BURK</name>
<dbReference type="InterPro" id="IPR020846">
    <property type="entry name" value="MFS_dom"/>
</dbReference>
<feature type="transmembrane region" description="Helical" evidence="6">
    <location>
        <begin position="95"/>
        <end position="114"/>
    </location>
</feature>
<feature type="transmembrane region" description="Helical" evidence="6">
    <location>
        <begin position="120"/>
        <end position="144"/>
    </location>
</feature>
<comment type="caution">
    <text evidence="8">The sequence shown here is derived from an EMBL/GenBank/DDBJ whole genome shotgun (WGS) entry which is preliminary data.</text>
</comment>
<dbReference type="Pfam" id="PF07690">
    <property type="entry name" value="MFS_1"/>
    <property type="match status" value="1"/>
</dbReference>
<evidence type="ECO:0000256" key="3">
    <source>
        <dbReference type="ARBA" id="ARBA00022692"/>
    </source>
</evidence>
<evidence type="ECO:0000256" key="4">
    <source>
        <dbReference type="ARBA" id="ARBA00022989"/>
    </source>
</evidence>
<evidence type="ECO:0000313" key="8">
    <source>
        <dbReference type="EMBL" id="CAE6862985.1"/>
    </source>
</evidence>
<sequence>MTTSMQTTGRAASSSLNPARVYAKVSRRIMPFLIVAFIVAFLDRINIGFAQFQMKADIGISDSVYGLAAGIFFIGYVLFEVPSNLLLHKIGARRTFSRIMICWGIVSVGMAFVTNSTTLFVLRFLLGAFEAGFFPGIILYLSYWYPARYRAARTSWIFAAMASAGVVGGVAAGTIMSLMDSLFALRGWQWLFIVEGLPAIILGFIALYWLTDNPERATWLSRDERDYVMEELDRDRTGRDTEEVSTLRGAMRNPLLYLMCFVYFTLCSVTMALNFWLPTLVKETGVRSLTHTGLLVALPYVIGVVAIIYVARTSDRLRERRLHYVFSTTVGCAALVTLALTSPGVAGTLILLSIAVAGTFSALPVFWSIPHEYLSRNAAAGGLALISSVGQLGSFFSPALIGWTRTATGGHMQPALLSIAMLSLIGAASVYLYMTPRRRVDIPMSRANTFEG</sequence>
<evidence type="ECO:0000256" key="2">
    <source>
        <dbReference type="ARBA" id="ARBA00022448"/>
    </source>
</evidence>
<keyword evidence="5 6" id="KW-0472">Membrane</keyword>
<dbReference type="PANTHER" id="PTHR43791">
    <property type="entry name" value="PERMEASE-RELATED"/>
    <property type="match status" value="1"/>
</dbReference>
<gene>
    <name evidence="8" type="primary">ttuB_10</name>
    <name evidence="8" type="ORF">R69658_07709</name>
</gene>
<keyword evidence="4 6" id="KW-1133">Transmembrane helix</keyword>
<feature type="domain" description="Major facilitator superfamily (MFS) profile" evidence="7">
    <location>
        <begin position="29"/>
        <end position="438"/>
    </location>
</feature>
<evidence type="ECO:0000313" key="9">
    <source>
        <dbReference type="Proteomes" id="UP000674425"/>
    </source>
</evidence>
<keyword evidence="9" id="KW-1185">Reference proteome</keyword>
<feature type="transmembrane region" description="Helical" evidence="6">
    <location>
        <begin position="156"/>
        <end position="178"/>
    </location>
</feature>
<feature type="transmembrane region" description="Helical" evidence="6">
    <location>
        <begin position="255"/>
        <end position="277"/>
    </location>
</feature>
<feature type="transmembrane region" description="Helical" evidence="6">
    <location>
        <begin position="190"/>
        <end position="210"/>
    </location>
</feature>
<dbReference type="Proteomes" id="UP000674425">
    <property type="component" value="Unassembled WGS sequence"/>
</dbReference>
<feature type="transmembrane region" description="Helical" evidence="6">
    <location>
        <begin position="415"/>
        <end position="434"/>
    </location>
</feature>
<evidence type="ECO:0000256" key="1">
    <source>
        <dbReference type="ARBA" id="ARBA00004141"/>
    </source>
</evidence>